<sequence length="662" mass="76104">MLSYIRRAQRRRMYQRANSDSGCSPNEPESPSSPVNSSAANGQNSEGFHFYATVKKQNSLPEVGTKSLLQKTRATEKRVEKINDADSVDLTKKATGDETTCTASKVDELLRTDEDDDESSAAEMKKKTKEMKVRVVKMFDLFDKVIEFNHNPTSESAKRKLDVEIEKLKALQEQVEKEPPKVDLFQDTENLTDAQEYDKFYIQYVNHVSEGLENLRNSMIQYIQDKTKAEQLLSKENMKLKLDLQREQTESMHQQQKHEYAVAEKNTVIATCRKLEEQLEDRAKQIQQLQREGTVSLWQREKAKLIKDVQSSEEKLAQELKETKTQLEDTKSRLNQRIMELMDQVKYLKLEKHVKNGTIRSNGGGVGNIPPGELEKVQQQLFLKDRLLVVAEGEIQKQQKYYVGFISGLSRDFRIMLERQHLTVRDYNKDQKAYASMLNKMYVAAKEGTLTEFRATLPSHYLGINEDLSGHPLGKKLSRPFQDLESYLQEVEDTEFRVDINHPLLTGWREGRSPSAKANYARKFSKSKSSKVTGVHPQLVDTKIGKPLLKEAIEHFPEWSEKDIQEMFEQFKRFDTNDDFNLDTQELLRAIPDTLGRMATTEEIKEAMLEVDIDDSGTVDFFEFLCVARLISQGKGEAALFKKKTLTALQKPNTRSKVCVVQ</sequence>
<evidence type="ECO:0000256" key="1">
    <source>
        <dbReference type="ARBA" id="ARBA00022837"/>
    </source>
</evidence>
<dbReference type="Pfam" id="PF13499">
    <property type="entry name" value="EF-hand_7"/>
    <property type="match status" value="1"/>
</dbReference>
<feature type="compositionally biased region" description="Low complexity" evidence="3">
    <location>
        <begin position="24"/>
        <end position="38"/>
    </location>
</feature>
<dbReference type="Proteomes" id="UP001159405">
    <property type="component" value="Unassembled WGS sequence"/>
</dbReference>
<accession>A0ABN8Q724</accession>
<dbReference type="InterPro" id="IPR018247">
    <property type="entry name" value="EF_Hand_1_Ca_BS"/>
</dbReference>
<evidence type="ECO:0000313" key="6">
    <source>
        <dbReference type="Proteomes" id="UP001159405"/>
    </source>
</evidence>
<dbReference type="CDD" id="cd00051">
    <property type="entry name" value="EFh"/>
    <property type="match status" value="1"/>
</dbReference>
<proteinExistence type="predicted"/>
<feature type="coiled-coil region" evidence="2">
    <location>
        <begin position="212"/>
        <end position="351"/>
    </location>
</feature>
<dbReference type="SMART" id="SM00054">
    <property type="entry name" value="EFh"/>
    <property type="match status" value="2"/>
</dbReference>
<keyword evidence="2" id="KW-0175">Coiled coil</keyword>
<evidence type="ECO:0000259" key="4">
    <source>
        <dbReference type="PROSITE" id="PS50222"/>
    </source>
</evidence>
<dbReference type="InterPro" id="IPR002048">
    <property type="entry name" value="EF_hand_dom"/>
</dbReference>
<comment type="caution">
    <text evidence="5">The sequence shown here is derived from an EMBL/GenBank/DDBJ whole genome shotgun (WGS) entry which is preliminary data.</text>
</comment>
<organism evidence="5 6">
    <name type="scientific">Porites lobata</name>
    <dbReference type="NCBI Taxonomy" id="104759"/>
    <lineage>
        <taxon>Eukaryota</taxon>
        <taxon>Metazoa</taxon>
        <taxon>Cnidaria</taxon>
        <taxon>Anthozoa</taxon>
        <taxon>Hexacorallia</taxon>
        <taxon>Scleractinia</taxon>
        <taxon>Fungiina</taxon>
        <taxon>Poritidae</taxon>
        <taxon>Porites</taxon>
    </lineage>
</organism>
<feature type="domain" description="EF-hand" evidence="4">
    <location>
        <begin position="599"/>
        <end position="634"/>
    </location>
</feature>
<dbReference type="InterPro" id="IPR011992">
    <property type="entry name" value="EF-hand-dom_pair"/>
</dbReference>
<name>A0ABN8Q724_9CNID</name>
<dbReference type="EMBL" id="CALNXK010000111">
    <property type="protein sequence ID" value="CAH3158582.1"/>
    <property type="molecule type" value="Genomic_DNA"/>
</dbReference>
<feature type="region of interest" description="Disordered" evidence="3">
    <location>
        <begin position="1"/>
        <end position="48"/>
    </location>
</feature>
<dbReference type="Gene3D" id="1.10.238.10">
    <property type="entry name" value="EF-hand"/>
    <property type="match status" value="1"/>
</dbReference>
<dbReference type="SUPFAM" id="SSF47473">
    <property type="entry name" value="EF-hand"/>
    <property type="match status" value="1"/>
</dbReference>
<keyword evidence="6" id="KW-1185">Reference proteome</keyword>
<dbReference type="PROSITE" id="PS00018">
    <property type="entry name" value="EF_HAND_1"/>
    <property type="match status" value="1"/>
</dbReference>
<dbReference type="PROSITE" id="PS50222">
    <property type="entry name" value="EF_HAND_2"/>
    <property type="match status" value="1"/>
</dbReference>
<evidence type="ECO:0000313" key="5">
    <source>
        <dbReference type="EMBL" id="CAH3158582.1"/>
    </source>
</evidence>
<keyword evidence="1" id="KW-0106">Calcium</keyword>
<evidence type="ECO:0000256" key="3">
    <source>
        <dbReference type="SAM" id="MobiDB-lite"/>
    </source>
</evidence>
<gene>
    <name evidence="5" type="ORF">PLOB_00003263</name>
</gene>
<evidence type="ECO:0000256" key="2">
    <source>
        <dbReference type="SAM" id="Coils"/>
    </source>
</evidence>
<reference evidence="5 6" key="1">
    <citation type="submission" date="2022-05" db="EMBL/GenBank/DDBJ databases">
        <authorList>
            <consortium name="Genoscope - CEA"/>
            <person name="William W."/>
        </authorList>
    </citation>
    <scope>NUCLEOTIDE SEQUENCE [LARGE SCALE GENOMIC DNA]</scope>
</reference>
<protein>
    <recommendedName>
        <fullName evidence="4">EF-hand domain-containing protein</fullName>
    </recommendedName>
</protein>